<proteinExistence type="predicted"/>
<dbReference type="AlphaFoldDB" id="A0A9D2LKK2"/>
<evidence type="ECO:0000313" key="2">
    <source>
        <dbReference type="Proteomes" id="UP000823824"/>
    </source>
</evidence>
<dbReference type="EMBL" id="DWZJ01000103">
    <property type="protein sequence ID" value="HJB14274.1"/>
    <property type="molecule type" value="Genomic_DNA"/>
</dbReference>
<accession>A0A9D2LKK2</accession>
<organism evidence="1 2">
    <name type="scientific">Candidatus Oscillibacter excrementigallinarum</name>
    <dbReference type="NCBI Taxonomy" id="2838716"/>
    <lineage>
        <taxon>Bacteria</taxon>
        <taxon>Bacillati</taxon>
        <taxon>Bacillota</taxon>
        <taxon>Clostridia</taxon>
        <taxon>Eubacteriales</taxon>
        <taxon>Oscillospiraceae</taxon>
        <taxon>Oscillibacter</taxon>
    </lineage>
</organism>
<comment type="caution">
    <text evidence="1">The sequence shown here is derived from an EMBL/GenBank/DDBJ whole genome shotgun (WGS) entry which is preliminary data.</text>
</comment>
<reference evidence="1" key="1">
    <citation type="journal article" date="2021" name="PeerJ">
        <title>Extensive microbial diversity within the chicken gut microbiome revealed by metagenomics and culture.</title>
        <authorList>
            <person name="Gilroy R."/>
            <person name="Ravi A."/>
            <person name="Getino M."/>
            <person name="Pursley I."/>
            <person name="Horton D.L."/>
            <person name="Alikhan N.F."/>
            <person name="Baker D."/>
            <person name="Gharbi K."/>
            <person name="Hall N."/>
            <person name="Watson M."/>
            <person name="Adriaenssens E.M."/>
            <person name="Foster-Nyarko E."/>
            <person name="Jarju S."/>
            <person name="Secka A."/>
            <person name="Antonio M."/>
            <person name="Oren A."/>
            <person name="Chaudhuri R.R."/>
            <person name="La Ragione R."/>
            <person name="Hildebrand F."/>
            <person name="Pallen M.J."/>
        </authorList>
    </citation>
    <scope>NUCLEOTIDE SEQUENCE</scope>
    <source>
        <strain evidence="1">ChiBcec18-1249</strain>
    </source>
</reference>
<dbReference type="Proteomes" id="UP000823824">
    <property type="component" value="Unassembled WGS sequence"/>
</dbReference>
<evidence type="ECO:0000313" key="1">
    <source>
        <dbReference type="EMBL" id="HJB14274.1"/>
    </source>
</evidence>
<gene>
    <name evidence="1" type="ORF">H9787_11280</name>
</gene>
<sequence length="256" mass="27854">MQIYLAVTPAEAQEAARFRCSLAHVAYCIGADSTLLRQNLLLQTRGGLLSVTDRDAPFIASPEQLAAAALRECGRRGYGGVLLDFEQPPAPDRLAFAQALAKRLAPRPLYVPEGYASVPGAVSLVCTALSGGSFVQYLQETAAARGGPGTLALDVQRLRMDFPLPARSGEGSPLSQQEFQALLDWESPAVFFSQDLCARYFTYTREGEAHFVLFDDAETLQQKLRAGSAMGFSAAFLMYPEVRDLLPRLFPSGRRT</sequence>
<reference evidence="1" key="2">
    <citation type="submission" date="2021-04" db="EMBL/GenBank/DDBJ databases">
        <authorList>
            <person name="Gilroy R."/>
        </authorList>
    </citation>
    <scope>NUCLEOTIDE SEQUENCE</scope>
    <source>
        <strain evidence="1">ChiBcec18-1249</strain>
    </source>
</reference>
<name>A0A9D2LKK2_9FIRM</name>
<protein>
    <submittedName>
        <fullName evidence="1">Uncharacterized protein</fullName>
    </submittedName>
</protein>